<reference evidence="1 2" key="1">
    <citation type="submission" date="2024-09" db="EMBL/GenBank/DDBJ databases">
        <authorList>
            <person name="Sun Q."/>
            <person name="Mori K."/>
        </authorList>
    </citation>
    <scope>NUCLEOTIDE SEQUENCE [LARGE SCALE GENOMIC DNA]</scope>
    <source>
        <strain evidence="1 2">JCM 11683</strain>
    </source>
</reference>
<dbReference type="EMBL" id="JBHMAU010000101">
    <property type="protein sequence ID" value="MFB9777435.1"/>
    <property type="molecule type" value="Genomic_DNA"/>
</dbReference>
<evidence type="ECO:0000313" key="2">
    <source>
        <dbReference type="Proteomes" id="UP001589707"/>
    </source>
</evidence>
<accession>A0ABV5X4Q6</accession>
<dbReference type="RefSeq" id="WP_376841390.1">
    <property type="nucleotide sequence ID" value="NZ_JBHMAU010000101.1"/>
</dbReference>
<gene>
    <name evidence="1" type="ORF">ACFFN1_13690</name>
</gene>
<dbReference type="Proteomes" id="UP001589707">
    <property type="component" value="Unassembled WGS sequence"/>
</dbReference>
<name>A0ABV5X4Q6_9MICO</name>
<proteinExistence type="predicted"/>
<protein>
    <submittedName>
        <fullName evidence="1">Uncharacterized protein</fullName>
    </submittedName>
</protein>
<evidence type="ECO:0000313" key="1">
    <source>
        <dbReference type="EMBL" id="MFB9777435.1"/>
    </source>
</evidence>
<sequence>MDLLIWRAAMLESFKDMDENPEFVEHVPKRPGDHEWDELIDDFNELVADRPVIAAVSYGDEEKVVAAVREHPAYTWFSPGR</sequence>
<keyword evidence="2" id="KW-1185">Reference proteome</keyword>
<organism evidence="1 2">
    <name type="scientific">Brevibacterium otitidis</name>
    <dbReference type="NCBI Taxonomy" id="53364"/>
    <lineage>
        <taxon>Bacteria</taxon>
        <taxon>Bacillati</taxon>
        <taxon>Actinomycetota</taxon>
        <taxon>Actinomycetes</taxon>
        <taxon>Micrococcales</taxon>
        <taxon>Brevibacteriaceae</taxon>
        <taxon>Brevibacterium</taxon>
    </lineage>
</organism>
<comment type="caution">
    <text evidence="1">The sequence shown here is derived from an EMBL/GenBank/DDBJ whole genome shotgun (WGS) entry which is preliminary data.</text>
</comment>